<keyword evidence="2" id="KW-0560">Oxidoreductase</keyword>
<comment type="similarity">
    <text evidence="1">Belongs to the short-chain dehydrogenases/reductases (SDR) family.</text>
</comment>
<dbReference type="AlphaFoldDB" id="A0A934V7S8"/>
<evidence type="ECO:0000259" key="3">
    <source>
        <dbReference type="SMART" id="SM00822"/>
    </source>
</evidence>
<dbReference type="PRINTS" id="PR00081">
    <property type="entry name" value="GDHRDH"/>
</dbReference>
<dbReference type="SMART" id="SM00822">
    <property type="entry name" value="PKS_KR"/>
    <property type="match status" value="1"/>
</dbReference>
<accession>A0A934V7S8</accession>
<dbReference type="PANTHER" id="PTHR42760">
    <property type="entry name" value="SHORT-CHAIN DEHYDROGENASES/REDUCTASES FAMILY MEMBER"/>
    <property type="match status" value="1"/>
</dbReference>
<gene>
    <name evidence="4" type="ORF">JHE00_24790</name>
</gene>
<evidence type="ECO:0000256" key="2">
    <source>
        <dbReference type="ARBA" id="ARBA00023002"/>
    </source>
</evidence>
<evidence type="ECO:0000256" key="1">
    <source>
        <dbReference type="ARBA" id="ARBA00006484"/>
    </source>
</evidence>
<dbReference type="PRINTS" id="PR00080">
    <property type="entry name" value="SDRFAMILY"/>
</dbReference>
<dbReference type="SUPFAM" id="SSF51735">
    <property type="entry name" value="NAD(P)-binding Rossmann-fold domains"/>
    <property type="match status" value="1"/>
</dbReference>
<dbReference type="GO" id="GO:0016616">
    <property type="term" value="F:oxidoreductase activity, acting on the CH-OH group of donors, NAD or NADP as acceptor"/>
    <property type="evidence" value="ECO:0007669"/>
    <property type="project" value="TreeGrafter"/>
</dbReference>
<dbReference type="InterPro" id="IPR002347">
    <property type="entry name" value="SDR_fam"/>
</dbReference>
<evidence type="ECO:0000313" key="4">
    <source>
        <dbReference type="EMBL" id="MBK1787555.1"/>
    </source>
</evidence>
<dbReference type="Pfam" id="PF13561">
    <property type="entry name" value="adh_short_C2"/>
    <property type="match status" value="1"/>
</dbReference>
<comment type="caution">
    <text evidence="4">The sequence shown here is derived from an EMBL/GenBank/DDBJ whole genome shotgun (WGS) entry which is preliminary data.</text>
</comment>
<dbReference type="InterPro" id="IPR036291">
    <property type="entry name" value="NAD(P)-bd_dom_sf"/>
</dbReference>
<reference evidence="4" key="1">
    <citation type="submission" date="2020-12" db="EMBL/GenBank/DDBJ databases">
        <title>Prauserella sp. ASG 168, a novel actinomycete isolated from cave rock.</title>
        <authorList>
            <person name="Suriyachadkun C."/>
        </authorList>
    </citation>
    <scope>NUCLEOTIDE SEQUENCE</scope>
    <source>
        <strain evidence="4">ASG 168</strain>
    </source>
</reference>
<dbReference type="PROSITE" id="PS00061">
    <property type="entry name" value="ADH_SHORT"/>
    <property type="match status" value="1"/>
</dbReference>
<feature type="domain" description="Ketoreductase" evidence="3">
    <location>
        <begin position="8"/>
        <end position="187"/>
    </location>
</feature>
<dbReference type="Proteomes" id="UP000635245">
    <property type="component" value="Unassembled WGS sequence"/>
</dbReference>
<dbReference type="EMBL" id="JAENJH010000007">
    <property type="protein sequence ID" value="MBK1787555.1"/>
    <property type="molecule type" value="Genomic_DNA"/>
</dbReference>
<proteinExistence type="inferred from homology"/>
<name>A0A934V7S8_9PSEU</name>
<dbReference type="FunFam" id="3.40.50.720:FF:000084">
    <property type="entry name" value="Short-chain dehydrogenase reductase"/>
    <property type="match status" value="1"/>
</dbReference>
<protein>
    <submittedName>
        <fullName evidence="4">SDR family oxidoreductase</fullName>
    </submittedName>
</protein>
<dbReference type="CDD" id="cd05233">
    <property type="entry name" value="SDR_c"/>
    <property type="match status" value="1"/>
</dbReference>
<dbReference type="InterPro" id="IPR020904">
    <property type="entry name" value="Sc_DH/Rdtase_CS"/>
</dbReference>
<dbReference type="Gene3D" id="3.40.50.720">
    <property type="entry name" value="NAD(P)-binding Rossmann-like Domain"/>
    <property type="match status" value="1"/>
</dbReference>
<dbReference type="InterPro" id="IPR057326">
    <property type="entry name" value="KR_dom"/>
</dbReference>
<sequence length="244" mass="24658">MQSRLAGRTAVVTGGSGGIGLATAHRLVAEGAHVLVTGRRAGAVRAAAEELGPSATAVPGDASDPDDLRRLCQVVRERGAGLDVLFANAGTGTAQPIGEVAVEDFDKAVGANLRSTWFTVQTLLPELNRGASVVLMSSIAATAGLPGLGPYGAAKAGIRSLTRTLAVELAQRGVRVNAVSPGYIATHPDDSGQAEFQSAGVPRVPLGRVGRPDEVAAVVAFLASDDASYVTGSDLGVDGGRNQV</sequence>
<keyword evidence="5" id="KW-1185">Reference proteome</keyword>
<organism evidence="4 5">
    <name type="scientific">Prauserella cavernicola</name>
    <dbReference type="NCBI Taxonomy" id="2800127"/>
    <lineage>
        <taxon>Bacteria</taxon>
        <taxon>Bacillati</taxon>
        <taxon>Actinomycetota</taxon>
        <taxon>Actinomycetes</taxon>
        <taxon>Pseudonocardiales</taxon>
        <taxon>Pseudonocardiaceae</taxon>
        <taxon>Prauserella</taxon>
    </lineage>
</organism>
<evidence type="ECO:0000313" key="5">
    <source>
        <dbReference type="Proteomes" id="UP000635245"/>
    </source>
</evidence>